<organism evidence="2 3">
    <name type="scientific">Candidatus Acidiferrum panamense</name>
    <dbReference type="NCBI Taxonomy" id="2741543"/>
    <lineage>
        <taxon>Bacteria</taxon>
        <taxon>Pseudomonadati</taxon>
        <taxon>Acidobacteriota</taxon>
        <taxon>Terriglobia</taxon>
        <taxon>Candidatus Acidiferrales</taxon>
        <taxon>Candidatus Acidiferrum</taxon>
    </lineage>
</organism>
<keyword evidence="1" id="KW-0732">Signal</keyword>
<feature type="signal peptide" evidence="1">
    <location>
        <begin position="1"/>
        <end position="25"/>
    </location>
</feature>
<name>A0A7V8NLN7_9BACT</name>
<dbReference type="SUPFAM" id="SSF50998">
    <property type="entry name" value="Quinoprotein alcohol dehydrogenase-like"/>
    <property type="match status" value="1"/>
</dbReference>
<sequence>MSRFPIVPWVPFVATLLAGCSASSSSPIVNGTPPPGPPSSTDVVTYHYDNQRTGENLKETTLNPGNVNSATFGNVGEFVVDGQVDGQTLFLSQLGIPGQGNKDVLYVATENDTVYAVDAQSISGSSATILWKTSLLAGGESPATSLPCGNIRPNGITATPVIDRARNAIYVEAMSQTPAGNIVHRLHALDLTNGSELFGGPTTITATYPGTGGNSSGGVVTFLPPVHHERAALLEAGSTVYTAWAGLFGDCGAYSAWVIAYDAGTLKQTGAIDLVPNNSGGGMWMGGGGPAADAAGNVYVISGNGFADTPGTNHSYGNSFVRLATSGGLTVGDYFTPYNTSAEDSADEDFGSAGPLLLPDLTDAGGTVRHLAVGAGKDGNLYVLNRDNLGQFNSTKNNIYQPTIQLSTGENHSSPVFFNNTVYICPTNNALKAFPVSQALLGTLPSSESAHLFGSNGAVASISANGT</sequence>
<comment type="caution">
    <text evidence="2">The sequence shown here is derived from an EMBL/GenBank/DDBJ whole genome shotgun (WGS) entry which is preliminary data.</text>
</comment>
<dbReference type="Proteomes" id="UP000567293">
    <property type="component" value="Unassembled WGS sequence"/>
</dbReference>
<dbReference type="InterPro" id="IPR011047">
    <property type="entry name" value="Quinoprotein_ADH-like_sf"/>
</dbReference>
<accession>A0A7V8NLN7</accession>
<reference evidence="2" key="1">
    <citation type="submission" date="2020-06" db="EMBL/GenBank/DDBJ databases">
        <title>Legume-microbial interactions unlock mineral nutrients during tropical forest succession.</title>
        <authorList>
            <person name="Epihov D.Z."/>
        </authorList>
    </citation>
    <scope>NUCLEOTIDE SEQUENCE [LARGE SCALE GENOMIC DNA]</scope>
    <source>
        <strain evidence="2">Pan2503</strain>
    </source>
</reference>
<evidence type="ECO:0000313" key="3">
    <source>
        <dbReference type="Proteomes" id="UP000567293"/>
    </source>
</evidence>
<protein>
    <submittedName>
        <fullName evidence="2">Pyrrolo-quinoline quinone</fullName>
    </submittedName>
</protein>
<dbReference type="EMBL" id="JACDQQ010000143">
    <property type="protein sequence ID" value="MBA0083633.1"/>
    <property type="molecule type" value="Genomic_DNA"/>
</dbReference>
<keyword evidence="3" id="KW-1185">Reference proteome</keyword>
<evidence type="ECO:0000256" key="1">
    <source>
        <dbReference type="SAM" id="SignalP"/>
    </source>
</evidence>
<proteinExistence type="predicted"/>
<dbReference type="AlphaFoldDB" id="A0A7V8NLN7"/>
<feature type="chain" id="PRO_5030516767" evidence="1">
    <location>
        <begin position="26"/>
        <end position="467"/>
    </location>
</feature>
<gene>
    <name evidence="2" type="ORF">HRJ53_01420</name>
</gene>
<evidence type="ECO:0000313" key="2">
    <source>
        <dbReference type="EMBL" id="MBA0083633.1"/>
    </source>
</evidence>
<dbReference type="PROSITE" id="PS51257">
    <property type="entry name" value="PROKAR_LIPOPROTEIN"/>
    <property type="match status" value="1"/>
</dbReference>
<feature type="non-terminal residue" evidence="2">
    <location>
        <position position="467"/>
    </location>
</feature>
<dbReference type="Gene3D" id="2.140.10.10">
    <property type="entry name" value="Quinoprotein alcohol dehydrogenase-like superfamily"/>
    <property type="match status" value="1"/>
</dbReference>